<dbReference type="Pfam" id="PF00294">
    <property type="entry name" value="PfkB"/>
    <property type="match status" value="1"/>
</dbReference>
<keyword evidence="8" id="KW-1185">Reference proteome</keyword>
<dbReference type="SUPFAM" id="SSF53613">
    <property type="entry name" value="Ribokinase-like"/>
    <property type="match status" value="1"/>
</dbReference>
<reference evidence="7 8" key="1">
    <citation type="submission" date="2020-08" db="EMBL/GenBank/DDBJ databases">
        <title>Sequencing the genomes of 1000 actinobacteria strains.</title>
        <authorList>
            <person name="Klenk H.-P."/>
        </authorList>
    </citation>
    <scope>NUCLEOTIDE SEQUENCE [LARGE SCALE GENOMIC DNA]</scope>
    <source>
        <strain evidence="7 8">DSM 45518</strain>
    </source>
</reference>
<dbReference type="InterPro" id="IPR011611">
    <property type="entry name" value="PfkB_dom"/>
</dbReference>
<sequence>MGYAVVLGEALIDLQEAEHDGEVVYRQAIGGAPLNVAVGATRLGGQVEYVGSLSDDVLGNRIAVFLNEKGVGTKGVKRVAVPTTLAVTTFVGAEPTFTFYGEPPSYALLGPADLDTATVAGADVVYTGSICLLREPFRAAARAAWAVPGPLRVFDPNARPTLLPDGAAVTHLRELSEEFFATADLVKLSAADAEVLYDGATPERAAERIRALGAKAVVVTAGSEGAYINAADGATMLAAPKVEAVDATGAGDSVMGALVRRLLADGLPKDLQGWQRHVQFALHVAALVCERRGGAVAMPTLGEVSSRWPSL</sequence>
<keyword evidence="3" id="KW-0547">Nucleotide-binding</keyword>
<dbReference type="Gene3D" id="3.40.1190.20">
    <property type="match status" value="1"/>
</dbReference>
<dbReference type="RefSeq" id="WP_184952650.1">
    <property type="nucleotide sequence ID" value="NZ_BOMC01000039.1"/>
</dbReference>
<dbReference type="PANTHER" id="PTHR43085">
    <property type="entry name" value="HEXOKINASE FAMILY MEMBER"/>
    <property type="match status" value="1"/>
</dbReference>
<evidence type="ECO:0000256" key="4">
    <source>
        <dbReference type="ARBA" id="ARBA00022777"/>
    </source>
</evidence>
<dbReference type="InterPro" id="IPR029056">
    <property type="entry name" value="Ribokinase-like"/>
</dbReference>
<dbReference type="AlphaFoldDB" id="A0A7W7CW51"/>
<accession>A0A7W7CW51</accession>
<evidence type="ECO:0000256" key="5">
    <source>
        <dbReference type="ARBA" id="ARBA00022840"/>
    </source>
</evidence>
<dbReference type="InterPro" id="IPR050306">
    <property type="entry name" value="PfkB_Carbo_kinase"/>
</dbReference>
<dbReference type="Proteomes" id="UP000542742">
    <property type="component" value="Unassembled WGS sequence"/>
</dbReference>
<name>A0A7W7CW51_9ACTN</name>
<keyword evidence="4 7" id="KW-0418">Kinase</keyword>
<dbReference type="EC" id="2.7.1.4" evidence="7"/>
<keyword evidence="2 7" id="KW-0808">Transferase</keyword>
<evidence type="ECO:0000259" key="6">
    <source>
        <dbReference type="Pfam" id="PF00294"/>
    </source>
</evidence>
<dbReference type="EMBL" id="JACHMF010000001">
    <property type="protein sequence ID" value="MBB4694116.1"/>
    <property type="molecule type" value="Genomic_DNA"/>
</dbReference>
<dbReference type="GO" id="GO:0008865">
    <property type="term" value="F:fructokinase activity"/>
    <property type="evidence" value="ECO:0007669"/>
    <property type="project" value="UniProtKB-EC"/>
</dbReference>
<dbReference type="GO" id="GO:0005524">
    <property type="term" value="F:ATP binding"/>
    <property type="evidence" value="ECO:0007669"/>
    <property type="project" value="UniProtKB-KW"/>
</dbReference>
<comment type="similarity">
    <text evidence="1">Belongs to the carbohydrate kinase PfkB family.</text>
</comment>
<comment type="caution">
    <text evidence="7">The sequence shown here is derived from an EMBL/GenBank/DDBJ whole genome shotgun (WGS) entry which is preliminary data.</text>
</comment>
<evidence type="ECO:0000256" key="1">
    <source>
        <dbReference type="ARBA" id="ARBA00010688"/>
    </source>
</evidence>
<evidence type="ECO:0000313" key="8">
    <source>
        <dbReference type="Proteomes" id="UP000542742"/>
    </source>
</evidence>
<evidence type="ECO:0000256" key="3">
    <source>
        <dbReference type="ARBA" id="ARBA00022741"/>
    </source>
</evidence>
<evidence type="ECO:0000313" key="7">
    <source>
        <dbReference type="EMBL" id="MBB4694116.1"/>
    </source>
</evidence>
<protein>
    <submittedName>
        <fullName evidence="7">Fructokinase</fullName>
        <ecNumber evidence="7">2.7.1.4</ecNumber>
    </submittedName>
</protein>
<dbReference type="PANTHER" id="PTHR43085:SF1">
    <property type="entry name" value="PSEUDOURIDINE KINASE-RELATED"/>
    <property type="match status" value="1"/>
</dbReference>
<feature type="domain" description="Carbohydrate kinase PfkB" evidence="6">
    <location>
        <begin position="3"/>
        <end position="300"/>
    </location>
</feature>
<gene>
    <name evidence="7" type="ORF">BKA14_004264</name>
</gene>
<proteinExistence type="inferred from homology"/>
<organism evidence="7 8">
    <name type="scientific">Paractinoplanes abujensis</name>
    <dbReference type="NCBI Taxonomy" id="882441"/>
    <lineage>
        <taxon>Bacteria</taxon>
        <taxon>Bacillati</taxon>
        <taxon>Actinomycetota</taxon>
        <taxon>Actinomycetes</taxon>
        <taxon>Micromonosporales</taxon>
        <taxon>Micromonosporaceae</taxon>
        <taxon>Paractinoplanes</taxon>
    </lineage>
</organism>
<dbReference type="CDD" id="cd01167">
    <property type="entry name" value="bac_FRK"/>
    <property type="match status" value="1"/>
</dbReference>
<evidence type="ECO:0000256" key="2">
    <source>
        <dbReference type="ARBA" id="ARBA00022679"/>
    </source>
</evidence>
<keyword evidence="5" id="KW-0067">ATP-binding</keyword>